<comment type="similarity">
    <text evidence="2">Belongs to the binding-protein-dependent transport system permease family. FecCD subfamily.</text>
</comment>
<feature type="transmembrane region" description="Helical" evidence="8">
    <location>
        <begin position="324"/>
        <end position="345"/>
    </location>
</feature>
<dbReference type="PANTHER" id="PTHR30472">
    <property type="entry name" value="FERRIC ENTEROBACTIN TRANSPORT SYSTEM PERMEASE PROTEIN"/>
    <property type="match status" value="1"/>
</dbReference>
<feature type="transmembrane region" description="Helical" evidence="8">
    <location>
        <begin position="257"/>
        <end position="282"/>
    </location>
</feature>
<evidence type="ECO:0000313" key="9">
    <source>
        <dbReference type="EMBL" id="MBM7646180.1"/>
    </source>
</evidence>
<protein>
    <submittedName>
        <fullName evidence="9">Iron complex transport system permease protein</fullName>
    </submittedName>
</protein>
<keyword evidence="4" id="KW-1003">Cell membrane</keyword>
<feature type="transmembrane region" description="Helical" evidence="8">
    <location>
        <begin position="105"/>
        <end position="123"/>
    </location>
</feature>
<proteinExistence type="inferred from homology"/>
<evidence type="ECO:0000256" key="3">
    <source>
        <dbReference type="ARBA" id="ARBA00022448"/>
    </source>
</evidence>
<dbReference type="CDD" id="cd06550">
    <property type="entry name" value="TM_ABC_iron-siderophores_like"/>
    <property type="match status" value="1"/>
</dbReference>
<evidence type="ECO:0000256" key="8">
    <source>
        <dbReference type="SAM" id="Phobius"/>
    </source>
</evidence>
<evidence type="ECO:0000313" key="10">
    <source>
        <dbReference type="Proteomes" id="UP000808914"/>
    </source>
</evidence>
<dbReference type="InterPro" id="IPR000522">
    <property type="entry name" value="ABC_transptr_permease_BtuC"/>
</dbReference>
<gene>
    <name evidence="9" type="ORF">JOD45_002406</name>
</gene>
<dbReference type="Gene3D" id="1.10.3470.10">
    <property type="entry name" value="ABC transporter involved in vitamin B12 uptake, BtuC"/>
    <property type="match status" value="1"/>
</dbReference>
<comment type="subcellular location">
    <subcellularLocation>
        <location evidence="1">Cell membrane</location>
        <topology evidence="1">Multi-pass membrane protein</topology>
    </subcellularLocation>
</comment>
<name>A0ABS2Q2M2_9BACL</name>
<evidence type="ECO:0000256" key="1">
    <source>
        <dbReference type="ARBA" id="ARBA00004651"/>
    </source>
</evidence>
<dbReference type="Pfam" id="PF01032">
    <property type="entry name" value="FecCD"/>
    <property type="match status" value="1"/>
</dbReference>
<feature type="transmembrane region" description="Helical" evidence="8">
    <location>
        <begin position="294"/>
        <end position="312"/>
    </location>
</feature>
<evidence type="ECO:0000256" key="2">
    <source>
        <dbReference type="ARBA" id="ARBA00007935"/>
    </source>
</evidence>
<comment type="caution">
    <text evidence="9">The sequence shown here is derived from an EMBL/GenBank/DDBJ whole genome shotgun (WGS) entry which is preliminary data.</text>
</comment>
<evidence type="ECO:0000256" key="4">
    <source>
        <dbReference type="ARBA" id="ARBA00022475"/>
    </source>
</evidence>
<reference evidence="9 10" key="1">
    <citation type="submission" date="2021-01" db="EMBL/GenBank/DDBJ databases">
        <title>Genomic Encyclopedia of Type Strains, Phase IV (KMG-IV): sequencing the most valuable type-strain genomes for metagenomic binning, comparative biology and taxonomic classification.</title>
        <authorList>
            <person name="Goeker M."/>
        </authorList>
    </citation>
    <scope>NUCLEOTIDE SEQUENCE [LARGE SCALE GENOMIC DNA]</scope>
    <source>
        <strain evidence="9 10">DSM 28236</strain>
    </source>
</reference>
<dbReference type="SUPFAM" id="SSF81345">
    <property type="entry name" value="ABC transporter involved in vitamin B12 uptake, BtuC"/>
    <property type="match status" value="1"/>
</dbReference>
<feature type="transmembrane region" description="Helical" evidence="8">
    <location>
        <begin position="75"/>
        <end position="96"/>
    </location>
</feature>
<evidence type="ECO:0000256" key="7">
    <source>
        <dbReference type="ARBA" id="ARBA00023136"/>
    </source>
</evidence>
<keyword evidence="10" id="KW-1185">Reference proteome</keyword>
<keyword evidence="3" id="KW-0813">Transport</keyword>
<feature type="transmembrane region" description="Helical" evidence="8">
    <location>
        <begin position="213"/>
        <end position="231"/>
    </location>
</feature>
<keyword evidence="7 8" id="KW-0472">Membrane</keyword>
<feature type="transmembrane region" description="Helical" evidence="8">
    <location>
        <begin position="167"/>
        <end position="193"/>
    </location>
</feature>
<dbReference type="EMBL" id="JAFBER010000017">
    <property type="protein sequence ID" value="MBM7646180.1"/>
    <property type="molecule type" value="Genomic_DNA"/>
</dbReference>
<keyword evidence="6 8" id="KW-1133">Transmembrane helix</keyword>
<accession>A0ABS2Q2M2</accession>
<feature type="transmembrane region" description="Helical" evidence="8">
    <location>
        <begin position="21"/>
        <end position="41"/>
    </location>
</feature>
<dbReference type="PANTHER" id="PTHR30472:SF24">
    <property type="entry name" value="FERRIC ENTEROBACTIN TRANSPORT SYSTEM PERMEASE PROTEIN FEPG"/>
    <property type="match status" value="1"/>
</dbReference>
<feature type="transmembrane region" description="Helical" evidence="8">
    <location>
        <begin position="135"/>
        <end position="155"/>
    </location>
</feature>
<dbReference type="InterPro" id="IPR037294">
    <property type="entry name" value="ABC_BtuC-like"/>
</dbReference>
<evidence type="ECO:0000256" key="5">
    <source>
        <dbReference type="ARBA" id="ARBA00022692"/>
    </source>
</evidence>
<evidence type="ECO:0000256" key="6">
    <source>
        <dbReference type="ARBA" id="ARBA00022989"/>
    </source>
</evidence>
<sequence>MKHNIAFRVKGMSFLINKKGLYVFSAALIILIAVIIASTALGDMNMSMIEAAKSIFGGGTSLHNLVVRSFRLPRILLAAFAGMALAVSGAILQGIVRNPLASPDIIGITGGASFTTVCFLALFNINDKGVSISIAWLPLASFAGAILSGLLVYFLAHKKSILSPFRLVLIGIGLSAGTEALTKFVMLIGPVYLASKANTWMTGSVNGASWPQVTALAIWFTVFFIITFILARRLNILELGEAVPVSLGSSSNKDKKILLIISAALTGGAVAFAGGIGFVGLMAPHMARKLVGSAYGALIPVSALIGGILVIISDTIGRTVFLPLEVPAGVLTSAIGAPYFVYLLYKSRNH</sequence>
<keyword evidence="5 8" id="KW-0812">Transmembrane</keyword>
<dbReference type="RefSeq" id="WP_205004079.1">
    <property type="nucleotide sequence ID" value="NZ_JAFBER010000017.1"/>
</dbReference>
<organism evidence="9 10">
    <name type="scientific">Scopulibacillus daqui</name>
    <dbReference type="NCBI Taxonomy" id="1469162"/>
    <lineage>
        <taxon>Bacteria</taxon>
        <taxon>Bacillati</taxon>
        <taxon>Bacillota</taxon>
        <taxon>Bacilli</taxon>
        <taxon>Bacillales</taxon>
        <taxon>Sporolactobacillaceae</taxon>
        <taxon>Scopulibacillus</taxon>
    </lineage>
</organism>
<dbReference type="Proteomes" id="UP000808914">
    <property type="component" value="Unassembled WGS sequence"/>
</dbReference>